<evidence type="ECO:0000313" key="2">
    <source>
        <dbReference type="Proteomes" id="UP001054945"/>
    </source>
</evidence>
<comment type="caution">
    <text evidence="1">The sequence shown here is derived from an EMBL/GenBank/DDBJ whole genome shotgun (WGS) entry which is preliminary data.</text>
</comment>
<dbReference type="EMBL" id="BPLR01020993">
    <property type="protein sequence ID" value="GIX84697.1"/>
    <property type="molecule type" value="Genomic_DNA"/>
</dbReference>
<dbReference type="AlphaFoldDB" id="A0AAV4NIS6"/>
<name>A0AAV4NIS6_CAEEX</name>
<evidence type="ECO:0000313" key="1">
    <source>
        <dbReference type="EMBL" id="GIX84697.1"/>
    </source>
</evidence>
<sequence>MYICRGKKRKEKEIENEQQKIPVSTERYVEVVPNLKDLLNSCASTPFSLSEKFGNIADYDTENSLTFSFSNKEVSQPNEKSPKDNLKTVIPQHTNNIFENKKKIFIFISENDDILKEGVEFFQRKNTLEQLQNDWNRKKNMMLWNYLEEKGSLSKEGLQLELKLVKRTKLLQKNKS</sequence>
<proteinExistence type="predicted"/>
<protein>
    <submittedName>
        <fullName evidence="1">Uncharacterized protein</fullName>
    </submittedName>
</protein>
<organism evidence="1 2">
    <name type="scientific">Caerostris extrusa</name>
    <name type="common">Bark spider</name>
    <name type="synonym">Caerostris bankana</name>
    <dbReference type="NCBI Taxonomy" id="172846"/>
    <lineage>
        <taxon>Eukaryota</taxon>
        <taxon>Metazoa</taxon>
        <taxon>Ecdysozoa</taxon>
        <taxon>Arthropoda</taxon>
        <taxon>Chelicerata</taxon>
        <taxon>Arachnida</taxon>
        <taxon>Araneae</taxon>
        <taxon>Araneomorphae</taxon>
        <taxon>Entelegynae</taxon>
        <taxon>Araneoidea</taxon>
        <taxon>Araneidae</taxon>
        <taxon>Caerostris</taxon>
    </lineage>
</organism>
<reference evidence="1 2" key="1">
    <citation type="submission" date="2021-06" db="EMBL/GenBank/DDBJ databases">
        <title>Caerostris extrusa draft genome.</title>
        <authorList>
            <person name="Kono N."/>
            <person name="Arakawa K."/>
        </authorList>
    </citation>
    <scope>NUCLEOTIDE SEQUENCE [LARGE SCALE GENOMIC DNA]</scope>
</reference>
<accession>A0AAV4NIS6</accession>
<keyword evidence="2" id="KW-1185">Reference proteome</keyword>
<gene>
    <name evidence="1" type="primary">AVEN_182396_1</name>
    <name evidence="1" type="ORF">CEXT_171161</name>
</gene>
<dbReference type="Proteomes" id="UP001054945">
    <property type="component" value="Unassembled WGS sequence"/>
</dbReference>